<evidence type="ECO:0000313" key="2">
    <source>
        <dbReference type="Proteomes" id="UP000078454"/>
    </source>
</evidence>
<sequence length="267" mass="30350">MAKEGTSIEELTSSLQHYFVTSLRDCEESSYSYSAMNLLEEASLAHILNEQSAQLGHPECTVVGTLFAKRYSVFLMGLFAAASLHDTLLSASPNHVRFNSTQGGAMAYETVVMDGYSLLAFPTLERDLQFSEYVQLLQTHTVPLFQAVALHTGTNIKVMWSLVSHNLQQLYIRLASDQKHWRTDNRLELIRRDLALLIEPFPGNLLAVKLRMFQHPDWHGPHFYVRSYCCLAYQIDTGTAKRDYCTTCPKLDPEERIHLLHSPDNQP</sequence>
<keyword evidence="2" id="KW-1185">Reference proteome</keyword>
<dbReference type="AlphaFoldDB" id="A0A198AE19"/>
<comment type="caution">
    <text evidence="1">The sequence shown here is derived from an EMBL/GenBank/DDBJ whole genome shotgun (WGS) entry which is preliminary data.</text>
</comment>
<dbReference type="EMBL" id="LYPB01000058">
    <property type="protein sequence ID" value="OAS19301.1"/>
    <property type="molecule type" value="Genomic_DNA"/>
</dbReference>
<reference evidence="1 2" key="1">
    <citation type="submission" date="2016-05" db="EMBL/GenBank/DDBJ databases">
        <title>Paenibacillus sp. 1ZS3-15 nov., isolated from the rhizosphere soil.</title>
        <authorList>
            <person name="Zhang X.X."/>
            <person name="Zhang J."/>
        </authorList>
    </citation>
    <scope>NUCLEOTIDE SEQUENCE [LARGE SCALE GENOMIC DNA]</scope>
    <source>
        <strain evidence="1 2">1ZS3-15</strain>
    </source>
</reference>
<evidence type="ECO:0008006" key="3">
    <source>
        <dbReference type="Google" id="ProtNLM"/>
    </source>
</evidence>
<organism evidence="1 2">
    <name type="scientific">Paenibacillus oryzisoli</name>
    <dbReference type="NCBI Taxonomy" id="1850517"/>
    <lineage>
        <taxon>Bacteria</taxon>
        <taxon>Bacillati</taxon>
        <taxon>Bacillota</taxon>
        <taxon>Bacilli</taxon>
        <taxon>Bacillales</taxon>
        <taxon>Paenibacillaceae</taxon>
        <taxon>Paenibacillus</taxon>
    </lineage>
</organism>
<dbReference type="RefSeq" id="WP_068663699.1">
    <property type="nucleotide sequence ID" value="NZ_LYPB01000058.1"/>
</dbReference>
<dbReference type="STRING" id="1850517.A8708_26700"/>
<proteinExistence type="predicted"/>
<dbReference type="Proteomes" id="UP000078454">
    <property type="component" value="Unassembled WGS sequence"/>
</dbReference>
<accession>A0A198AE19</accession>
<evidence type="ECO:0000313" key="1">
    <source>
        <dbReference type="EMBL" id="OAS19301.1"/>
    </source>
</evidence>
<gene>
    <name evidence="1" type="ORF">A8708_26700</name>
</gene>
<protein>
    <recommendedName>
        <fullName evidence="3">Aerobactin siderophore biosynthesis IucA/IucC-like C-terminal domain-containing protein</fullName>
    </recommendedName>
</protein>
<name>A0A198AE19_9BACL</name>